<evidence type="ECO:0000313" key="3">
    <source>
        <dbReference type="Proteomes" id="UP000515734"/>
    </source>
</evidence>
<dbReference type="AlphaFoldDB" id="A0A6S6P624"/>
<reference evidence="2 3" key="1">
    <citation type="submission" date="2020-07" db="EMBL/GenBank/DDBJ databases">
        <title>Complete genome sequence of Mycolicibacterium litorale like strain isolated from cardiac implantable electronic device infection.</title>
        <authorList>
            <person name="Fukano H."/>
            <person name="Miyama H."/>
            <person name="Hoshino Y."/>
        </authorList>
    </citation>
    <scope>NUCLEOTIDE SEQUENCE [LARGE SCALE GENOMIC DNA]</scope>
    <source>
        <strain evidence="2 3">NIIDNTM18</strain>
    </source>
</reference>
<feature type="domain" description="DUF4097" evidence="1">
    <location>
        <begin position="74"/>
        <end position="233"/>
    </location>
</feature>
<evidence type="ECO:0000259" key="1">
    <source>
        <dbReference type="Pfam" id="PF13349"/>
    </source>
</evidence>
<protein>
    <recommendedName>
        <fullName evidence="1">DUF4097 domain-containing protein</fullName>
    </recommendedName>
</protein>
<evidence type="ECO:0000313" key="2">
    <source>
        <dbReference type="EMBL" id="BCI51748.1"/>
    </source>
</evidence>
<dbReference type="RefSeq" id="WP_185294666.1">
    <property type="nucleotide sequence ID" value="NZ_AP023287.1"/>
</dbReference>
<dbReference type="InterPro" id="IPR025164">
    <property type="entry name" value="Toastrack_DUF4097"/>
</dbReference>
<dbReference type="Pfam" id="PF13349">
    <property type="entry name" value="DUF4097"/>
    <property type="match status" value="1"/>
</dbReference>
<dbReference type="EMBL" id="AP023287">
    <property type="protein sequence ID" value="BCI51748.1"/>
    <property type="molecule type" value="Genomic_DNA"/>
</dbReference>
<sequence length="267" mass="26779">MPEFHTPEPITAIVEVVAGSVHLAADDRTDTVVQVRPRDPARPSDVRAAEHARVDFRHGKLTVSAGPKFIALGKGGAVSIDIALPSNSRLKASSASADLSSDGVLGDCRFSSVSGAARFDVVEGNIKADTASGDVAARSVTGSVAFATASGDANIGTLEGDLRFQSARGALAIETLHGAVTAQTASGDVSVATAVNGAITVTTSSGDVGVGIPEGTAAKLDVHTRSGTLANTLDPSSGPADGEEKLVVHARTGSGHISVRRAVGAPS</sequence>
<name>A0A6S6P624_9MYCO</name>
<gene>
    <name evidence="2" type="ORF">NIIDNTM18_10260</name>
</gene>
<organism evidence="2 3">
    <name type="scientific">Mycolicibacterium litorale</name>
    <dbReference type="NCBI Taxonomy" id="758802"/>
    <lineage>
        <taxon>Bacteria</taxon>
        <taxon>Bacillati</taxon>
        <taxon>Actinomycetota</taxon>
        <taxon>Actinomycetes</taxon>
        <taxon>Mycobacteriales</taxon>
        <taxon>Mycobacteriaceae</taxon>
        <taxon>Mycolicibacterium</taxon>
    </lineage>
</organism>
<dbReference type="Proteomes" id="UP000515734">
    <property type="component" value="Chromosome"/>
</dbReference>
<accession>A0A6S6P624</accession>
<proteinExistence type="predicted"/>